<comment type="caution">
    <text evidence="1">The sequence shown here is derived from an EMBL/GenBank/DDBJ whole genome shotgun (WGS) entry which is preliminary data.</text>
</comment>
<evidence type="ECO:0000313" key="1">
    <source>
        <dbReference type="EMBL" id="KAF3218602.1"/>
    </source>
</evidence>
<dbReference type="Proteomes" id="UP000472727">
    <property type="component" value="Unassembled WGS sequence"/>
</dbReference>
<proteinExistence type="predicted"/>
<evidence type="ECO:0000313" key="2">
    <source>
        <dbReference type="Proteomes" id="UP000472727"/>
    </source>
</evidence>
<organism evidence="1 2">
    <name type="scientific">Orbilia oligospora</name>
    <name type="common">Nematode-trapping fungus</name>
    <name type="synonym">Arthrobotrys oligospora</name>
    <dbReference type="NCBI Taxonomy" id="2813651"/>
    <lineage>
        <taxon>Eukaryota</taxon>
        <taxon>Fungi</taxon>
        <taxon>Dikarya</taxon>
        <taxon>Ascomycota</taxon>
        <taxon>Pezizomycotina</taxon>
        <taxon>Orbiliomycetes</taxon>
        <taxon>Orbiliales</taxon>
        <taxon>Orbiliaceae</taxon>
        <taxon>Orbilia</taxon>
    </lineage>
</organism>
<dbReference type="AlphaFoldDB" id="A0A7C8QM30"/>
<dbReference type="EMBL" id="WIWS01000040">
    <property type="protein sequence ID" value="KAF3218602.1"/>
    <property type="molecule type" value="Genomic_DNA"/>
</dbReference>
<sequence length="274" mass="31750">MFLWFAKFCLPRLSTSENGDHCFTPFNTSRNWYAECVRILNSCDQRDRCAWCLAMGEDLMRKSRVTILKDSHIKLPNLPQATRSVKHTSGATGSLQNINRIVIKKIRGHFIERYTSSSKVIYSELRDISSRFHFILSVEKFRRFVGEVLVAETIGSFALQNDNENHESRLRCRIASTPYSASDEQPTPLAQISDRKYLRDWIEEWFKASAWGKHFKGHKYQQLKCSICAKDMPAANCWYNGNLGEKFPGRWVVAHFFECHPQVLKLNTKDDGSQ</sequence>
<gene>
    <name evidence="1" type="ORF">TWF106_007574</name>
</gene>
<reference evidence="1 2" key="1">
    <citation type="submission" date="2019-06" db="EMBL/GenBank/DDBJ databases">
        <authorList>
            <person name="Palmer J.M."/>
        </authorList>
    </citation>
    <scope>NUCLEOTIDE SEQUENCE [LARGE SCALE GENOMIC DNA]</scope>
    <source>
        <strain evidence="1 2">TWF106</strain>
    </source>
</reference>
<protein>
    <submittedName>
        <fullName evidence="1">Uncharacterized protein</fullName>
    </submittedName>
</protein>
<accession>A0A7C8QM30</accession>
<name>A0A7C8QM30_ORBOL</name>